<sequence>KTSLKTHLNDCPGNPSDDVTETFKYPGGLVYDKREHIWVNIKKMVVYENISPDKQDYETTCSRRSHCRQLGL</sequence>
<dbReference type="AlphaFoldDB" id="A0A8J2JP35"/>
<organism evidence="1 2">
    <name type="scientific">Allacma fusca</name>
    <dbReference type="NCBI Taxonomy" id="39272"/>
    <lineage>
        <taxon>Eukaryota</taxon>
        <taxon>Metazoa</taxon>
        <taxon>Ecdysozoa</taxon>
        <taxon>Arthropoda</taxon>
        <taxon>Hexapoda</taxon>
        <taxon>Collembola</taxon>
        <taxon>Symphypleona</taxon>
        <taxon>Sminthuridae</taxon>
        <taxon>Allacma</taxon>
    </lineage>
</organism>
<gene>
    <name evidence="1" type="ORF">AFUS01_LOCUS11750</name>
</gene>
<name>A0A8J2JP35_9HEXA</name>
<proteinExistence type="predicted"/>
<evidence type="ECO:0000313" key="1">
    <source>
        <dbReference type="EMBL" id="CAG7722623.1"/>
    </source>
</evidence>
<dbReference type="EMBL" id="CAJVCH010091017">
    <property type="protein sequence ID" value="CAG7722623.1"/>
    <property type="molecule type" value="Genomic_DNA"/>
</dbReference>
<keyword evidence="2" id="KW-1185">Reference proteome</keyword>
<protein>
    <submittedName>
        <fullName evidence="1">Uncharacterized protein</fullName>
    </submittedName>
</protein>
<reference evidence="1" key="1">
    <citation type="submission" date="2021-06" db="EMBL/GenBank/DDBJ databases">
        <authorList>
            <person name="Hodson N. C."/>
            <person name="Mongue J. A."/>
            <person name="Jaron S. K."/>
        </authorList>
    </citation>
    <scope>NUCLEOTIDE SEQUENCE</scope>
</reference>
<dbReference type="Proteomes" id="UP000708208">
    <property type="component" value="Unassembled WGS sequence"/>
</dbReference>
<comment type="caution">
    <text evidence="1">The sequence shown here is derived from an EMBL/GenBank/DDBJ whole genome shotgun (WGS) entry which is preliminary data.</text>
</comment>
<evidence type="ECO:0000313" key="2">
    <source>
        <dbReference type="Proteomes" id="UP000708208"/>
    </source>
</evidence>
<feature type="non-terminal residue" evidence="1">
    <location>
        <position position="1"/>
    </location>
</feature>
<accession>A0A8J2JP35</accession>